<evidence type="ECO:0000256" key="2">
    <source>
        <dbReference type="ARBA" id="ARBA00022516"/>
    </source>
</evidence>
<evidence type="ECO:0000256" key="6">
    <source>
        <dbReference type="ARBA" id="ARBA00022989"/>
    </source>
</evidence>
<dbReference type="EC" id="2.3.1.199" evidence="10"/>
<sequence>MSTPWTVASIIAGYLTIIKIIVPWYMRGREPFELKTVIKWYNIIQIVANSVVTWGIMTSGWTTTYTFGCQLPDYSMNPEALRMLRFLWWTVIIKMLEMFETVFFLLRKKKHQASFLH</sequence>
<dbReference type="Pfam" id="PF01151">
    <property type="entry name" value="ELO"/>
    <property type="match status" value="1"/>
</dbReference>
<gene>
    <name evidence="11" type="ORF">O3G_MSEX015351</name>
</gene>
<keyword evidence="4 10" id="KW-0812">Transmembrane</keyword>
<accession>A0A921ZYG4</accession>
<dbReference type="InterPro" id="IPR002076">
    <property type="entry name" value="ELO_fam"/>
</dbReference>
<evidence type="ECO:0000256" key="5">
    <source>
        <dbReference type="ARBA" id="ARBA00022832"/>
    </source>
</evidence>
<feature type="non-terminal residue" evidence="11">
    <location>
        <position position="117"/>
    </location>
</feature>
<dbReference type="EMBL" id="JH669697">
    <property type="protein sequence ID" value="KAG6465729.1"/>
    <property type="molecule type" value="Genomic_DNA"/>
</dbReference>
<organism evidence="11 12">
    <name type="scientific">Manduca sexta</name>
    <name type="common">Tobacco hawkmoth</name>
    <name type="synonym">Tobacco hornworm</name>
    <dbReference type="NCBI Taxonomy" id="7130"/>
    <lineage>
        <taxon>Eukaryota</taxon>
        <taxon>Metazoa</taxon>
        <taxon>Ecdysozoa</taxon>
        <taxon>Arthropoda</taxon>
        <taxon>Hexapoda</taxon>
        <taxon>Insecta</taxon>
        <taxon>Pterygota</taxon>
        <taxon>Neoptera</taxon>
        <taxon>Endopterygota</taxon>
        <taxon>Lepidoptera</taxon>
        <taxon>Glossata</taxon>
        <taxon>Ditrysia</taxon>
        <taxon>Bombycoidea</taxon>
        <taxon>Sphingidae</taxon>
        <taxon>Sphinginae</taxon>
        <taxon>Sphingini</taxon>
        <taxon>Manduca</taxon>
    </lineage>
</organism>
<dbReference type="AlphaFoldDB" id="A0A921ZYG4"/>
<protein>
    <recommendedName>
        <fullName evidence="10">Elongation of very long chain fatty acids protein</fullName>
        <ecNumber evidence="10">2.3.1.199</ecNumber>
    </recommendedName>
    <alternativeName>
        <fullName evidence="10">Very-long-chain 3-oxoacyl-CoA synthase</fullName>
    </alternativeName>
</protein>
<feature type="transmembrane region" description="Helical" evidence="10">
    <location>
        <begin position="6"/>
        <end position="26"/>
    </location>
</feature>
<evidence type="ECO:0000256" key="9">
    <source>
        <dbReference type="ARBA" id="ARBA00023160"/>
    </source>
</evidence>
<evidence type="ECO:0000256" key="4">
    <source>
        <dbReference type="ARBA" id="ARBA00022692"/>
    </source>
</evidence>
<dbReference type="GO" id="GO:0019367">
    <property type="term" value="P:fatty acid elongation, saturated fatty acid"/>
    <property type="evidence" value="ECO:0007669"/>
    <property type="project" value="TreeGrafter"/>
</dbReference>
<keyword evidence="12" id="KW-1185">Reference proteome</keyword>
<keyword evidence="5 10" id="KW-0276">Fatty acid metabolism</keyword>
<evidence type="ECO:0000256" key="8">
    <source>
        <dbReference type="ARBA" id="ARBA00023136"/>
    </source>
</evidence>
<name>A0A921ZYG4_MANSE</name>
<evidence type="ECO:0000256" key="3">
    <source>
        <dbReference type="ARBA" id="ARBA00022679"/>
    </source>
</evidence>
<reference evidence="11" key="2">
    <citation type="submission" date="2020-12" db="EMBL/GenBank/DDBJ databases">
        <authorList>
            <person name="Kanost M."/>
        </authorList>
    </citation>
    <scope>NUCLEOTIDE SEQUENCE</scope>
</reference>
<dbReference type="GO" id="GO:0005789">
    <property type="term" value="C:endoplasmic reticulum membrane"/>
    <property type="evidence" value="ECO:0007669"/>
    <property type="project" value="TreeGrafter"/>
</dbReference>
<dbReference type="GO" id="GO:0009922">
    <property type="term" value="F:fatty acid elongase activity"/>
    <property type="evidence" value="ECO:0007669"/>
    <property type="project" value="UniProtKB-EC"/>
</dbReference>
<comment type="subcellular location">
    <subcellularLocation>
        <location evidence="1">Membrane</location>
        <topology evidence="1">Multi-pass membrane protein</topology>
    </subcellularLocation>
</comment>
<keyword evidence="3 10" id="KW-0808">Transferase</keyword>
<dbReference type="GO" id="GO:0034625">
    <property type="term" value="P:fatty acid elongation, monounsaturated fatty acid"/>
    <property type="evidence" value="ECO:0007669"/>
    <property type="project" value="TreeGrafter"/>
</dbReference>
<keyword evidence="7 10" id="KW-0443">Lipid metabolism</keyword>
<dbReference type="GO" id="GO:0042761">
    <property type="term" value="P:very long-chain fatty acid biosynthetic process"/>
    <property type="evidence" value="ECO:0007669"/>
    <property type="project" value="TreeGrafter"/>
</dbReference>
<evidence type="ECO:0000313" key="12">
    <source>
        <dbReference type="Proteomes" id="UP000791440"/>
    </source>
</evidence>
<keyword evidence="9 10" id="KW-0275">Fatty acid biosynthesis</keyword>
<proteinExistence type="inferred from homology"/>
<dbReference type="PANTHER" id="PTHR11157">
    <property type="entry name" value="FATTY ACID ACYL TRANSFERASE-RELATED"/>
    <property type="match status" value="1"/>
</dbReference>
<comment type="caution">
    <text evidence="11">The sequence shown here is derived from an EMBL/GenBank/DDBJ whole genome shotgun (WGS) entry which is preliminary data.</text>
</comment>
<feature type="transmembrane region" description="Helical" evidence="10">
    <location>
        <begin position="86"/>
        <end position="106"/>
    </location>
</feature>
<comment type="similarity">
    <text evidence="10">Belongs to the ELO family.</text>
</comment>
<comment type="caution">
    <text evidence="10">Lacks conserved residue(s) required for the propagation of feature annotation.</text>
</comment>
<dbReference type="PANTHER" id="PTHR11157:SF113">
    <property type="entry name" value="ELONGATION OF VERY LONG CHAIN FATTY ACIDS PROTEIN"/>
    <property type="match status" value="1"/>
</dbReference>
<keyword evidence="2 10" id="KW-0444">Lipid biosynthesis</keyword>
<dbReference type="Proteomes" id="UP000791440">
    <property type="component" value="Unassembled WGS sequence"/>
</dbReference>
<evidence type="ECO:0000256" key="10">
    <source>
        <dbReference type="RuleBase" id="RU361115"/>
    </source>
</evidence>
<comment type="catalytic activity">
    <reaction evidence="10">
        <text>a very-long-chain acyl-CoA + malonyl-CoA + H(+) = a very-long-chain 3-oxoacyl-CoA + CO2 + CoA</text>
        <dbReference type="Rhea" id="RHEA:32727"/>
        <dbReference type="ChEBI" id="CHEBI:15378"/>
        <dbReference type="ChEBI" id="CHEBI:16526"/>
        <dbReference type="ChEBI" id="CHEBI:57287"/>
        <dbReference type="ChEBI" id="CHEBI:57384"/>
        <dbReference type="ChEBI" id="CHEBI:90725"/>
        <dbReference type="ChEBI" id="CHEBI:90736"/>
        <dbReference type="EC" id="2.3.1.199"/>
    </reaction>
</comment>
<dbReference type="GO" id="GO:0034626">
    <property type="term" value="P:fatty acid elongation, polyunsaturated fatty acid"/>
    <property type="evidence" value="ECO:0007669"/>
    <property type="project" value="TreeGrafter"/>
</dbReference>
<reference evidence="11" key="1">
    <citation type="journal article" date="2016" name="Insect Biochem. Mol. Biol.">
        <title>Multifaceted biological insights from a draft genome sequence of the tobacco hornworm moth, Manduca sexta.</title>
        <authorList>
            <person name="Kanost M.R."/>
            <person name="Arrese E.L."/>
            <person name="Cao X."/>
            <person name="Chen Y.R."/>
            <person name="Chellapilla S."/>
            <person name="Goldsmith M.R."/>
            <person name="Grosse-Wilde E."/>
            <person name="Heckel D.G."/>
            <person name="Herndon N."/>
            <person name="Jiang H."/>
            <person name="Papanicolaou A."/>
            <person name="Qu J."/>
            <person name="Soulages J.L."/>
            <person name="Vogel H."/>
            <person name="Walters J."/>
            <person name="Waterhouse R.M."/>
            <person name="Ahn S.J."/>
            <person name="Almeida F.C."/>
            <person name="An C."/>
            <person name="Aqrawi P."/>
            <person name="Bretschneider A."/>
            <person name="Bryant W.B."/>
            <person name="Bucks S."/>
            <person name="Chao H."/>
            <person name="Chevignon G."/>
            <person name="Christen J.M."/>
            <person name="Clarke D.F."/>
            <person name="Dittmer N.T."/>
            <person name="Ferguson L.C.F."/>
            <person name="Garavelou S."/>
            <person name="Gordon K.H.J."/>
            <person name="Gunaratna R.T."/>
            <person name="Han Y."/>
            <person name="Hauser F."/>
            <person name="He Y."/>
            <person name="Heidel-Fischer H."/>
            <person name="Hirsh A."/>
            <person name="Hu Y."/>
            <person name="Jiang H."/>
            <person name="Kalra D."/>
            <person name="Klinner C."/>
            <person name="Konig C."/>
            <person name="Kovar C."/>
            <person name="Kroll A.R."/>
            <person name="Kuwar S.S."/>
            <person name="Lee S.L."/>
            <person name="Lehman R."/>
            <person name="Li K."/>
            <person name="Li Z."/>
            <person name="Liang H."/>
            <person name="Lovelace S."/>
            <person name="Lu Z."/>
            <person name="Mansfield J.H."/>
            <person name="McCulloch K.J."/>
            <person name="Mathew T."/>
            <person name="Morton B."/>
            <person name="Muzny D.M."/>
            <person name="Neunemann D."/>
            <person name="Ongeri F."/>
            <person name="Pauchet Y."/>
            <person name="Pu L.L."/>
            <person name="Pyrousis I."/>
            <person name="Rao X.J."/>
            <person name="Redding A."/>
            <person name="Roesel C."/>
            <person name="Sanchez-Gracia A."/>
            <person name="Schaack S."/>
            <person name="Shukla A."/>
            <person name="Tetreau G."/>
            <person name="Wang Y."/>
            <person name="Xiong G.H."/>
            <person name="Traut W."/>
            <person name="Walsh T.K."/>
            <person name="Worley K.C."/>
            <person name="Wu D."/>
            <person name="Wu W."/>
            <person name="Wu Y.Q."/>
            <person name="Zhang X."/>
            <person name="Zou Z."/>
            <person name="Zucker H."/>
            <person name="Briscoe A.D."/>
            <person name="Burmester T."/>
            <person name="Clem R.J."/>
            <person name="Feyereisen R."/>
            <person name="Grimmelikhuijzen C.J.P."/>
            <person name="Hamodrakas S.J."/>
            <person name="Hansson B.S."/>
            <person name="Huguet E."/>
            <person name="Jermiin L.S."/>
            <person name="Lan Q."/>
            <person name="Lehman H.K."/>
            <person name="Lorenzen M."/>
            <person name="Merzendorfer H."/>
            <person name="Michalopoulos I."/>
            <person name="Morton D.B."/>
            <person name="Muthukrishnan S."/>
            <person name="Oakeshott J.G."/>
            <person name="Palmer W."/>
            <person name="Park Y."/>
            <person name="Passarelli A.L."/>
            <person name="Rozas J."/>
            <person name="Schwartz L.M."/>
            <person name="Smith W."/>
            <person name="Southgate A."/>
            <person name="Vilcinskas A."/>
            <person name="Vogt R."/>
            <person name="Wang P."/>
            <person name="Werren J."/>
            <person name="Yu X.Q."/>
            <person name="Zhou J.J."/>
            <person name="Brown S.J."/>
            <person name="Scherer S.E."/>
            <person name="Richards S."/>
            <person name="Blissard G.W."/>
        </authorList>
    </citation>
    <scope>NUCLEOTIDE SEQUENCE</scope>
</reference>
<keyword evidence="8 10" id="KW-0472">Membrane</keyword>
<keyword evidence="6 10" id="KW-1133">Transmembrane helix</keyword>
<evidence type="ECO:0000256" key="7">
    <source>
        <dbReference type="ARBA" id="ARBA00023098"/>
    </source>
</evidence>
<dbReference type="GO" id="GO:0030148">
    <property type="term" value="P:sphingolipid biosynthetic process"/>
    <property type="evidence" value="ECO:0007669"/>
    <property type="project" value="TreeGrafter"/>
</dbReference>
<evidence type="ECO:0000256" key="1">
    <source>
        <dbReference type="ARBA" id="ARBA00004141"/>
    </source>
</evidence>
<evidence type="ECO:0000313" key="11">
    <source>
        <dbReference type="EMBL" id="KAG6465729.1"/>
    </source>
</evidence>